<dbReference type="Pfam" id="PF12833">
    <property type="entry name" value="HTH_18"/>
    <property type="match status" value="1"/>
</dbReference>
<dbReference type="Proteomes" id="UP001224781">
    <property type="component" value="Unassembled WGS sequence"/>
</dbReference>
<dbReference type="SUPFAM" id="SSF46689">
    <property type="entry name" value="Homeodomain-like"/>
    <property type="match status" value="1"/>
</dbReference>
<dbReference type="RefSeq" id="WP_306929703.1">
    <property type="nucleotide sequence ID" value="NZ_JAUTBL010000001.1"/>
</dbReference>
<feature type="domain" description="HTH araC/xylS-type" evidence="4">
    <location>
        <begin position="215"/>
        <end position="315"/>
    </location>
</feature>
<organism evidence="5 6">
    <name type="scientific">Agrobacterium larrymoorei</name>
    <dbReference type="NCBI Taxonomy" id="160699"/>
    <lineage>
        <taxon>Bacteria</taxon>
        <taxon>Pseudomonadati</taxon>
        <taxon>Pseudomonadota</taxon>
        <taxon>Alphaproteobacteria</taxon>
        <taxon>Hyphomicrobiales</taxon>
        <taxon>Rhizobiaceae</taxon>
        <taxon>Rhizobium/Agrobacterium group</taxon>
        <taxon>Agrobacterium</taxon>
    </lineage>
</organism>
<keyword evidence="2" id="KW-0238">DNA-binding</keyword>
<gene>
    <name evidence="5" type="ORF">QE408_001436</name>
</gene>
<evidence type="ECO:0000256" key="1">
    <source>
        <dbReference type="ARBA" id="ARBA00023015"/>
    </source>
</evidence>
<dbReference type="PANTHER" id="PTHR46796:SF6">
    <property type="entry name" value="ARAC SUBFAMILY"/>
    <property type="match status" value="1"/>
</dbReference>
<proteinExistence type="predicted"/>
<dbReference type="Gene3D" id="1.10.10.60">
    <property type="entry name" value="Homeodomain-like"/>
    <property type="match status" value="1"/>
</dbReference>
<dbReference type="PANTHER" id="PTHR46796">
    <property type="entry name" value="HTH-TYPE TRANSCRIPTIONAL ACTIVATOR RHAS-RELATED"/>
    <property type="match status" value="1"/>
</dbReference>
<dbReference type="InterPro" id="IPR018060">
    <property type="entry name" value="HTH_AraC"/>
</dbReference>
<sequence>MKHAANLTPLRFGAAADRPVARDATQPMWRMILSEMLGEVEHDGPAPEDDIPGLFWGRLGLSLTTLYPRPTPVRIASSGLTGPGIVILRAMEGPLRVAQGPRTVLAARSEVVFAAADQPLSIELSEGGRLDCAHLSDHVLGPAASQMSVLMLRPISNDCLPLQLLICYAGYMLQQPHQTDGHADMMVRHFYQLLPVLIAELAAGVARGGRPDRLSAIKQSVGAHLSDSGFSLADVAHSERISARAVQKLFHREGTTFSRYLLERRLEAARQALLLRGPGEAIMQIAFDCGFDDPAYFSRAFRKRYGMRPTDMRRSARLASQAPAINR</sequence>
<dbReference type="InterPro" id="IPR009057">
    <property type="entry name" value="Homeodomain-like_sf"/>
</dbReference>
<evidence type="ECO:0000313" key="6">
    <source>
        <dbReference type="Proteomes" id="UP001224781"/>
    </source>
</evidence>
<evidence type="ECO:0000313" key="5">
    <source>
        <dbReference type="EMBL" id="MDQ1184314.1"/>
    </source>
</evidence>
<accession>A0ABU0UH98</accession>
<reference evidence="5 6" key="1">
    <citation type="submission" date="2023-07" db="EMBL/GenBank/DDBJ databases">
        <title>Functional and genomic diversity of the sorghum phyllosphere microbiome.</title>
        <authorList>
            <person name="Shade A."/>
        </authorList>
    </citation>
    <scope>NUCLEOTIDE SEQUENCE [LARGE SCALE GENOMIC DNA]</scope>
    <source>
        <strain evidence="5 6">SORGH_AS_1126</strain>
    </source>
</reference>
<protein>
    <submittedName>
        <fullName evidence="5">AraC-like DNA-binding protein</fullName>
    </submittedName>
</protein>
<evidence type="ECO:0000256" key="3">
    <source>
        <dbReference type="ARBA" id="ARBA00023163"/>
    </source>
</evidence>
<keyword evidence="3" id="KW-0804">Transcription</keyword>
<evidence type="ECO:0000259" key="4">
    <source>
        <dbReference type="PROSITE" id="PS01124"/>
    </source>
</evidence>
<dbReference type="InterPro" id="IPR050204">
    <property type="entry name" value="AraC_XylS_family_regulators"/>
</dbReference>
<dbReference type="InterPro" id="IPR020449">
    <property type="entry name" value="Tscrpt_reg_AraC-type_HTH"/>
</dbReference>
<name>A0ABU0UH98_9HYPH</name>
<keyword evidence="6" id="KW-1185">Reference proteome</keyword>
<comment type="caution">
    <text evidence="5">The sequence shown here is derived from an EMBL/GenBank/DDBJ whole genome shotgun (WGS) entry which is preliminary data.</text>
</comment>
<dbReference type="PRINTS" id="PR00032">
    <property type="entry name" value="HTHARAC"/>
</dbReference>
<dbReference type="PROSITE" id="PS01124">
    <property type="entry name" value="HTH_ARAC_FAMILY_2"/>
    <property type="match status" value="1"/>
</dbReference>
<evidence type="ECO:0000256" key="2">
    <source>
        <dbReference type="ARBA" id="ARBA00023125"/>
    </source>
</evidence>
<keyword evidence="1" id="KW-0805">Transcription regulation</keyword>
<dbReference type="SMART" id="SM00342">
    <property type="entry name" value="HTH_ARAC"/>
    <property type="match status" value="1"/>
</dbReference>
<dbReference type="EMBL" id="JAUTBL010000001">
    <property type="protein sequence ID" value="MDQ1184314.1"/>
    <property type="molecule type" value="Genomic_DNA"/>
</dbReference>